<dbReference type="InterPro" id="IPR025846">
    <property type="entry name" value="TBL_N"/>
</dbReference>
<protein>
    <submittedName>
        <fullName evidence="10">Protein trichome berefringence-like 7</fullName>
    </submittedName>
</protein>
<dbReference type="GO" id="GO:0016020">
    <property type="term" value="C:membrane"/>
    <property type="evidence" value="ECO:0007669"/>
    <property type="project" value="UniProtKB-SubCell"/>
</dbReference>
<name>A0A438DAQ3_VITVI</name>
<keyword evidence="3 7" id="KW-0812">Transmembrane</keyword>
<gene>
    <name evidence="10" type="primary">TBL7_7</name>
    <name evidence="10" type="ORF">CK203_093729</name>
</gene>
<proteinExistence type="inferred from homology"/>
<evidence type="ECO:0000256" key="3">
    <source>
        <dbReference type="ARBA" id="ARBA00022692"/>
    </source>
</evidence>
<keyword evidence="4" id="KW-0735">Signal-anchor</keyword>
<organism evidence="10 11">
    <name type="scientific">Vitis vinifera</name>
    <name type="common">Grape</name>
    <dbReference type="NCBI Taxonomy" id="29760"/>
    <lineage>
        <taxon>Eukaryota</taxon>
        <taxon>Viridiplantae</taxon>
        <taxon>Streptophyta</taxon>
        <taxon>Embryophyta</taxon>
        <taxon>Tracheophyta</taxon>
        <taxon>Spermatophyta</taxon>
        <taxon>Magnoliopsida</taxon>
        <taxon>eudicotyledons</taxon>
        <taxon>Gunneridae</taxon>
        <taxon>Pentapetalae</taxon>
        <taxon>rosids</taxon>
        <taxon>Vitales</taxon>
        <taxon>Vitaceae</taxon>
        <taxon>Viteae</taxon>
        <taxon>Vitis</taxon>
    </lineage>
</organism>
<evidence type="ECO:0000259" key="9">
    <source>
        <dbReference type="Pfam" id="PF14416"/>
    </source>
</evidence>
<comment type="subcellular location">
    <subcellularLocation>
        <location evidence="1">Membrane</location>
        <topology evidence="1">Single-pass membrane protein</topology>
    </subcellularLocation>
</comment>
<evidence type="ECO:0000313" key="11">
    <source>
        <dbReference type="Proteomes" id="UP000288805"/>
    </source>
</evidence>
<dbReference type="Pfam" id="PF13839">
    <property type="entry name" value="PC-Esterase"/>
    <property type="match status" value="1"/>
</dbReference>
<evidence type="ECO:0000313" key="10">
    <source>
        <dbReference type="EMBL" id="RVW32540.1"/>
    </source>
</evidence>
<feature type="domain" description="Trichome birefringence-like C-terminal" evidence="8">
    <location>
        <begin position="163"/>
        <end position="438"/>
    </location>
</feature>
<dbReference type="AlphaFoldDB" id="A0A438DAQ3"/>
<keyword evidence="5 7" id="KW-1133">Transmembrane helix</keyword>
<evidence type="ECO:0000256" key="5">
    <source>
        <dbReference type="ARBA" id="ARBA00022989"/>
    </source>
</evidence>
<accession>A0A438DAQ3</accession>
<feature type="transmembrane region" description="Helical" evidence="7">
    <location>
        <begin position="68"/>
        <end position="91"/>
    </location>
</feature>
<dbReference type="Proteomes" id="UP000288805">
    <property type="component" value="Unassembled WGS sequence"/>
</dbReference>
<dbReference type="InterPro" id="IPR029962">
    <property type="entry name" value="TBL"/>
</dbReference>
<evidence type="ECO:0000256" key="4">
    <source>
        <dbReference type="ARBA" id="ARBA00022968"/>
    </source>
</evidence>
<keyword evidence="6 7" id="KW-0472">Membrane</keyword>
<evidence type="ECO:0000256" key="2">
    <source>
        <dbReference type="ARBA" id="ARBA00007727"/>
    </source>
</evidence>
<dbReference type="EMBL" id="QGNW01001713">
    <property type="protein sequence ID" value="RVW32540.1"/>
    <property type="molecule type" value="Genomic_DNA"/>
</dbReference>
<dbReference type="InterPro" id="IPR026057">
    <property type="entry name" value="TBL_C"/>
</dbReference>
<dbReference type="Pfam" id="PF14416">
    <property type="entry name" value="PMR5N"/>
    <property type="match status" value="1"/>
</dbReference>
<comment type="caution">
    <text evidence="10">The sequence shown here is derived from an EMBL/GenBank/DDBJ whole genome shotgun (WGS) entry which is preliminary data.</text>
</comment>
<feature type="domain" description="Trichome birefringence-like N-terminal" evidence="9">
    <location>
        <begin position="110"/>
        <end position="162"/>
    </location>
</feature>
<sequence length="490" mass="55441">MQPYLPPLSQVSLIPSSGSHNPPAKLIDTVSRLNWISMGYSGLFITKVASFGKRLLKDHFKSWVFQSLNGLIVLGSLVSFFVAAGCAYLYVFPTFHSVIQNYGISKSSSECNAFEGRWIRDESYPLYNASDCPFAERGFNCLANGRKDQGYLKWRWKPKNCEIPRFRVHGVLEKLRGKRVVFIGDSMSRTQWESLICLLMTGVEDKRSVYEINGNSITKRIRYLGVRFSSFNFSVEFYRSVFLVQPGLAPKHGPKRAKSSLHLDKMDEISKEWIDSDVLIFNTGHWWTRSKLFEMGCYFQVGGALKLGMSIPTAFRTALNTWASWIETAINTNRTRVFFRSFESSHWRVNTVIRCLPLGFTCQHYVRHMRVHVEHASAKKDDPSWKGPESIFRHHNEVVENMAVPATVLHVTPMVAYRSDAHVGTNSDTPLVPDCSHWAFASLFPSLASGISPYPNIWCLLASCPSAFQFMLGDGVLLVSVGGRSRAAFL</sequence>
<comment type="similarity">
    <text evidence="2">Belongs to the PC-esterase family. TBL subfamily.</text>
</comment>
<dbReference type="GO" id="GO:0016413">
    <property type="term" value="F:O-acetyltransferase activity"/>
    <property type="evidence" value="ECO:0007669"/>
    <property type="project" value="InterPro"/>
</dbReference>
<evidence type="ECO:0000256" key="1">
    <source>
        <dbReference type="ARBA" id="ARBA00004167"/>
    </source>
</evidence>
<evidence type="ECO:0000259" key="8">
    <source>
        <dbReference type="Pfam" id="PF13839"/>
    </source>
</evidence>
<dbReference type="PANTHER" id="PTHR32285:SF63">
    <property type="entry name" value="OS01G0880400 PROTEIN"/>
    <property type="match status" value="1"/>
</dbReference>
<reference evidence="10 11" key="1">
    <citation type="journal article" date="2018" name="PLoS Genet.">
        <title>Population sequencing reveals clonal diversity and ancestral inbreeding in the grapevine cultivar Chardonnay.</title>
        <authorList>
            <person name="Roach M.J."/>
            <person name="Johnson D.L."/>
            <person name="Bohlmann J."/>
            <person name="van Vuuren H.J."/>
            <person name="Jones S.J."/>
            <person name="Pretorius I.S."/>
            <person name="Schmidt S.A."/>
            <person name="Borneman A.R."/>
        </authorList>
    </citation>
    <scope>NUCLEOTIDE SEQUENCE [LARGE SCALE GENOMIC DNA]</scope>
    <source>
        <strain evidence="11">cv. Chardonnay</strain>
        <tissue evidence="10">Leaf</tissue>
    </source>
</reference>
<dbReference type="PANTHER" id="PTHR32285">
    <property type="entry name" value="PROTEIN TRICHOME BIREFRINGENCE-LIKE 9-RELATED"/>
    <property type="match status" value="1"/>
</dbReference>
<evidence type="ECO:0000256" key="7">
    <source>
        <dbReference type="SAM" id="Phobius"/>
    </source>
</evidence>
<evidence type="ECO:0000256" key="6">
    <source>
        <dbReference type="ARBA" id="ARBA00023136"/>
    </source>
</evidence>